<gene>
    <name evidence="2" type="ORF">EK21DRAFT_89934</name>
</gene>
<protein>
    <recommendedName>
        <fullName evidence="4">Secreted protein</fullName>
    </recommendedName>
</protein>
<comment type="caution">
    <text evidence="2">The sequence shown here is derived from an EMBL/GenBank/DDBJ whole genome shotgun (WGS) entry which is preliminary data.</text>
</comment>
<accession>A0A9P4H6S7</accession>
<sequence length="266" mass="29479">MWRLRVLLAWWLSTAAVARRVTDKERGCTPCKPGWRRGGSSVASRLHATAIIRPKQPGCSRCSLGESCLVSVEPPFARMLVAMSVPCLNGNRSKRRTVYERAACCNAFARWRRVRRSKMPRTLCRRKTTPWHLRYWLARQASTVLIVRLCVRVGCFKGVVRSDQARRRKGRFACCTSLPAESTALGRLLDSPGELPLAHPSQRLHPDPCWGKQSCRILPILAISLHKLITLSDYSLPGGSSPIASALARHAAALALVPSHTMPAGV</sequence>
<keyword evidence="3" id="KW-1185">Reference proteome</keyword>
<dbReference type="EMBL" id="ML978203">
    <property type="protein sequence ID" value="KAF2029188.1"/>
    <property type="molecule type" value="Genomic_DNA"/>
</dbReference>
<feature type="chain" id="PRO_5040218622" description="Secreted protein" evidence="1">
    <location>
        <begin position="19"/>
        <end position="266"/>
    </location>
</feature>
<proteinExistence type="predicted"/>
<evidence type="ECO:0000256" key="1">
    <source>
        <dbReference type="SAM" id="SignalP"/>
    </source>
</evidence>
<feature type="signal peptide" evidence="1">
    <location>
        <begin position="1"/>
        <end position="18"/>
    </location>
</feature>
<dbReference type="AlphaFoldDB" id="A0A9P4H6S7"/>
<organism evidence="2 3">
    <name type="scientific">Setomelanomma holmii</name>
    <dbReference type="NCBI Taxonomy" id="210430"/>
    <lineage>
        <taxon>Eukaryota</taxon>
        <taxon>Fungi</taxon>
        <taxon>Dikarya</taxon>
        <taxon>Ascomycota</taxon>
        <taxon>Pezizomycotina</taxon>
        <taxon>Dothideomycetes</taxon>
        <taxon>Pleosporomycetidae</taxon>
        <taxon>Pleosporales</taxon>
        <taxon>Pleosporineae</taxon>
        <taxon>Phaeosphaeriaceae</taxon>
        <taxon>Setomelanomma</taxon>
    </lineage>
</organism>
<evidence type="ECO:0000313" key="2">
    <source>
        <dbReference type="EMBL" id="KAF2029188.1"/>
    </source>
</evidence>
<keyword evidence="1" id="KW-0732">Signal</keyword>
<name>A0A9P4H6S7_9PLEO</name>
<evidence type="ECO:0008006" key="4">
    <source>
        <dbReference type="Google" id="ProtNLM"/>
    </source>
</evidence>
<reference evidence="2" key="1">
    <citation type="journal article" date="2020" name="Stud. Mycol.">
        <title>101 Dothideomycetes genomes: a test case for predicting lifestyles and emergence of pathogens.</title>
        <authorList>
            <person name="Haridas S."/>
            <person name="Albert R."/>
            <person name="Binder M."/>
            <person name="Bloem J."/>
            <person name="Labutti K."/>
            <person name="Salamov A."/>
            <person name="Andreopoulos B."/>
            <person name="Baker S."/>
            <person name="Barry K."/>
            <person name="Bills G."/>
            <person name="Bluhm B."/>
            <person name="Cannon C."/>
            <person name="Castanera R."/>
            <person name="Culley D."/>
            <person name="Daum C."/>
            <person name="Ezra D."/>
            <person name="Gonzalez J."/>
            <person name="Henrissat B."/>
            <person name="Kuo A."/>
            <person name="Liang C."/>
            <person name="Lipzen A."/>
            <person name="Lutzoni F."/>
            <person name="Magnuson J."/>
            <person name="Mondo S."/>
            <person name="Nolan M."/>
            <person name="Ohm R."/>
            <person name="Pangilinan J."/>
            <person name="Park H.-J."/>
            <person name="Ramirez L."/>
            <person name="Alfaro M."/>
            <person name="Sun H."/>
            <person name="Tritt A."/>
            <person name="Yoshinaga Y."/>
            <person name="Zwiers L.-H."/>
            <person name="Turgeon B."/>
            <person name="Goodwin S."/>
            <person name="Spatafora J."/>
            <person name="Crous P."/>
            <person name="Grigoriev I."/>
        </authorList>
    </citation>
    <scope>NUCLEOTIDE SEQUENCE</scope>
    <source>
        <strain evidence="2">CBS 110217</strain>
    </source>
</reference>
<dbReference type="Proteomes" id="UP000799777">
    <property type="component" value="Unassembled WGS sequence"/>
</dbReference>
<evidence type="ECO:0000313" key="3">
    <source>
        <dbReference type="Proteomes" id="UP000799777"/>
    </source>
</evidence>